<dbReference type="OrthoDB" id="9782229at2"/>
<protein>
    <submittedName>
        <fullName evidence="5">OmpA family protein</fullName>
    </submittedName>
</protein>
<dbReference type="InterPro" id="IPR050330">
    <property type="entry name" value="Bact_OuterMem_StrucFunc"/>
</dbReference>
<dbReference type="CDD" id="cd07185">
    <property type="entry name" value="OmpA_C-like"/>
    <property type="match status" value="1"/>
</dbReference>
<keyword evidence="6" id="KW-1185">Reference proteome</keyword>
<dbReference type="AlphaFoldDB" id="A0A4Q9FWW6"/>
<feature type="domain" description="OmpA-like" evidence="4">
    <location>
        <begin position="106"/>
        <end position="246"/>
    </location>
</feature>
<feature type="coiled-coil region" evidence="2">
    <location>
        <begin position="25"/>
        <end position="59"/>
    </location>
</feature>
<comment type="caution">
    <text evidence="5">The sequence shown here is derived from an EMBL/GenBank/DDBJ whole genome shotgun (WGS) entry which is preliminary data.</text>
</comment>
<dbReference type="Gene3D" id="3.30.1330.60">
    <property type="entry name" value="OmpA-like domain"/>
    <property type="match status" value="1"/>
</dbReference>
<dbReference type="InterPro" id="IPR006665">
    <property type="entry name" value="OmpA-like"/>
</dbReference>
<evidence type="ECO:0000256" key="3">
    <source>
        <dbReference type="SAM" id="Phobius"/>
    </source>
</evidence>
<dbReference type="Pfam" id="PF00691">
    <property type="entry name" value="OmpA"/>
    <property type="match status" value="1"/>
</dbReference>
<keyword evidence="2" id="KW-0175">Coiled coil</keyword>
<dbReference type="SUPFAM" id="SSF103088">
    <property type="entry name" value="OmpA-like"/>
    <property type="match status" value="1"/>
</dbReference>
<evidence type="ECO:0000256" key="1">
    <source>
        <dbReference type="PROSITE-ProRule" id="PRU00473"/>
    </source>
</evidence>
<dbReference type="GO" id="GO:0016020">
    <property type="term" value="C:membrane"/>
    <property type="evidence" value="ECO:0007669"/>
    <property type="project" value="UniProtKB-UniRule"/>
</dbReference>
<accession>A0A4Q9FWW6</accession>
<dbReference type="RefSeq" id="WP_130935358.1">
    <property type="nucleotide sequence ID" value="NZ_BMEE01000001.1"/>
</dbReference>
<evidence type="ECO:0000313" key="6">
    <source>
        <dbReference type="Proteomes" id="UP000292372"/>
    </source>
</evidence>
<sequence>MDDFEDTYQEETTFTAGTDLTISLVAILTLLLASYQIKISEYEREAKQQEAIFDRIEKTQLEIIESFAKTYSVAYRQPNKEQKEYIISFSKKNTNDDYDIKFFNNLTSQKIIFGENILFESGKYALKKRGENYIETASEILKEKRGEIQEIRILGHADTTNTRKTKNFNLRLASNRAQAVYSYMRDFGGINPAEQIISAASYAEYMPVNRDYKNREYDNKDLREDNATFQKRAQNRRIEMELRFYEDF</sequence>
<keyword evidence="1 3" id="KW-0472">Membrane</keyword>
<gene>
    <name evidence="5" type="ORF">EYD46_01900</name>
</gene>
<dbReference type="PANTHER" id="PTHR30329">
    <property type="entry name" value="STATOR ELEMENT OF FLAGELLAR MOTOR COMPLEX"/>
    <property type="match status" value="1"/>
</dbReference>
<dbReference type="EMBL" id="SIRS01000001">
    <property type="protein sequence ID" value="TBN18842.1"/>
    <property type="molecule type" value="Genomic_DNA"/>
</dbReference>
<evidence type="ECO:0000256" key="2">
    <source>
        <dbReference type="SAM" id="Coils"/>
    </source>
</evidence>
<dbReference type="InterPro" id="IPR036737">
    <property type="entry name" value="OmpA-like_sf"/>
</dbReference>
<keyword evidence="3" id="KW-0812">Transmembrane</keyword>
<feature type="transmembrane region" description="Helical" evidence="3">
    <location>
        <begin position="20"/>
        <end position="37"/>
    </location>
</feature>
<reference evidence="5 6" key="1">
    <citation type="journal article" date="2015" name="Int. J. Syst. Evol. Microbiol.">
        <title>Hyunsoonleella pacifica sp. nov., isolated from seawater of South Pacific Gyre.</title>
        <authorList>
            <person name="Gao X."/>
            <person name="Zhang Z."/>
            <person name="Dai X."/>
            <person name="Zhang X.H."/>
        </authorList>
    </citation>
    <scope>NUCLEOTIDE SEQUENCE [LARGE SCALE GENOMIC DNA]</scope>
    <source>
        <strain evidence="5 6">SW033</strain>
    </source>
</reference>
<name>A0A4Q9FWW6_9FLAO</name>
<dbReference type="PANTHER" id="PTHR30329:SF21">
    <property type="entry name" value="LIPOPROTEIN YIAD-RELATED"/>
    <property type="match status" value="1"/>
</dbReference>
<proteinExistence type="predicted"/>
<keyword evidence="3" id="KW-1133">Transmembrane helix</keyword>
<organism evidence="5 6">
    <name type="scientific">Hyunsoonleella pacifica</name>
    <dbReference type="NCBI Taxonomy" id="1080224"/>
    <lineage>
        <taxon>Bacteria</taxon>
        <taxon>Pseudomonadati</taxon>
        <taxon>Bacteroidota</taxon>
        <taxon>Flavobacteriia</taxon>
        <taxon>Flavobacteriales</taxon>
        <taxon>Flavobacteriaceae</taxon>
    </lineage>
</organism>
<dbReference type="PROSITE" id="PS51123">
    <property type="entry name" value="OMPA_2"/>
    <property type="match status" value="1"/>
</dbReference>
<evidence type="ECO:0000313" key="5">
    <source>
        <dbReference type="EMBL" id="TBN18842.1"/>
    </source>
</evidence>
<evidence type="ECO:0000259" key="4">
    <source>
        <dbReference type="PROSITE" id="PS51123"/>
    </source>
</evidence>
<dbReference type="Proteomes" id="UP000292372">
    <property type="component" value="Unassembled WGS sequence"/>
</dbReference>